<evidence type="ECO:0000313" key="13">
    <source>
        <dbReference type="Proteomes" id="UP000198619"/>
    </source>
</evidence>
<dbReference type="CDD" id="cd01335">
    <property type="entry name" value="Radical_SAM"/>
    <property type="match status" value="1"/>
</dbReference>
<dbReference type="SFLD" id="SFLDG01066">
    <property type="entry name" value="organic_radical-activating_enz"/>
    <property type="match status" value="1"/>
</dbReference>
<dbReference type="InterPro" id="IPR034457">
    <property type="entry name" value="Organic_radical-activating"/>
</dbReference>
<dbReference type="InterPro" id="IPR012838">
    <property type="entry name" value="PFL1_activating"/>
</dbReference>
<keyword evidence="7 10" id="KW-0560">Oxidoreductase</keyword>
<dbReference type="Gene3D" id="3.20.20.70">
    <property type="entry name" value="Aldolase class I"/>
    <property type="match status" value="1"/>
</dbReference>
<dbReference type="InterPro" id="IPR007197">
    <property type="entry name" value="rSAM"/>
</dbReference>
<evidence type="ECO:0000256" key="8">
    <source>
        <dbReference type="ARBA" id="ARBA00023004"/>
    </source>
</evidence>
<keyword evidence="12" id="KW-0670">Pyruvate</keyword>
<keyword evidence="6 10" id="KW-0479">Metal-binding</keyword>
<keyword evidence="10" id="KW-0963">Cytoplasm</keyword>
<keyword evidence="9 10" id="KW-0411">Iron-sulfur</keyword>
<name>A0A1I1BAH4_9CLOT</name>
<dbReference type="NCBIfam" id="TIGR02493">
    <property type="entry name" value="PFLA"/>
    <property type="match status" value="1"/>
</dbReference>
<dbReference type="Proteomes" id="UP000198619">
    <property type="component" value="Unassembled WGS sequence"/>
</dbReference>
<organism evidence="12 13">
    <name type="scientific">Clostridium frigidicarnis</name>
    <dbReference type="NCBI Taxonomy" id="84698"/>
    <lineage>
        <taxon>Bacteria</taxon>
        <taxon>Bacillati</taxon>
        <taxon>Bacillota</taxon>
        <taxon>Clostridia</taxon>
        <taxon>Eubacteriales</taxon>
        <taxon>Clostridiaceae</taxon>
        <taxon>Clostridium</taxon>
    </lineage>
</organism>
<dbReference type="GO" id="GO:0016829">
    <property type="term" value="F:lyase activity"/>
    <property type="evidence" value="ECO:0007669"/>
    <property type="project" value="UniProtKB-KW"/>
</dbReference>
<comment type="cofactor">
    <cofactor evidence="10">
        <name>[4Fe-4S] cluster</name>
        <dbReference type="ChEBI" id="CHEBI:49883"/>
    </cofactor>
    <text evidence="10">Binds 1 [4Fe-4S] cluster. The cluster is coordinated with 3 cysteines and an exchangeable S-adenosyl-L-methionine.</text>
</comment>
<evidence type="ECO:0000256" key="9">
    <source>
        <dbReference type="ARBA" id="ARBA00023014"/>
    </source>
</evidence>
<dbReference type="PANTHER" id="PTHR30352:SF5">
    <property type="entry name" value="PYRUVATE FORMATE-LYASE 1-ACTIVATING ENZYME"/>
    <property type="match status" value="1"/>
</dbReference>
<dbReference type="STRING" id="84698.SAMN04488528_10674"/>
<dbReference type="InterPro" id="IPR058240">
    <property type="entry name" value="rSAM_sf"/>
</dbReference>
<dbReference type="AlphaFoldDB" id="A0A1I1BAH4"/>
<evidence type="ECO:0000256" key="4">
    <source>
        <dbReference type="ARBA" id="ARBA00022485"/>
    </source>
</evidence>
<dbReference type="InterPro" id="IPR001989">
    <property type="entry name" value="Radical_activat_CS"/>
</dbReference>
<comment type="subcellular location">
    <subcellularLocation>
        <location evidence="10">Cytoplasm</location>
    </subcellularLocation>
</comment>
<dbReference type="PROSITE" id="PS01087">
    <property type="entry name" value="RADICAL_ACTIVATING"/>
    <property type="match status" value="1"/>
</dbReference>
<dbReference type="OrthoDB" id="9782387at2"/>
<evidence type="ECO:0000256" key="1">
    <source>
        <dbReference type="ARBA" id="ARBA00003141"/>
    </source>
</evidence>
<keyword evidence="12" id="KW-0456">Lyase</keyword>
<evidence type="ECO:0000256" key="6">
    <source>
        <dbReference type="ARBA" id="ARBA00022723"/>
    </source>
</evidence>
<dbReference type="GO" id="GO:0051539">
    <property type="term" value="F:4 iron, 4 sulfur cluster binding"/>
    <property type="evidence" value="ECO:0007669"/>
    <property type="project" value="UniProtKB-UniRule"/>
</dbReference>
<dbReference type="Pfam" id="PF04055">
    <property type="entry name" value="Radical_SAM"/>
    <property type="match status" value="1"/>
</dbReference>
<keyword evidence="5 10" id="KW-0949">S-adenosyl-L-methionine</keyword>
<evidence type="ECO:0000259" key="11">
    <source>
        <dbReference type="PROSITE" id="PS51918"/>
    </source>
</evidence>
<evidence type="ECO:0000256" key="5">
    <source>
        <dbReference type="ARBA" id="ARBA00022691"/>
    </source>
</evidence>
<dbReference type="SFLD" id="SFLDS00029">
    <property type="entry name" value="Radical_SAM"/>
    <property type="match status" value="1"/>
</dbReference>
<evidence type="ECO:0000256" key="10">
    <source>
        <dbReference type="RuleBase" id="RU362053"/>
    </source>
</evidence>
<accession>A0A1I1BAH4</accession>
<sequence length="241" mass="27597">MKGRIHSIESMGLVDGPGIRTVIFFQGCLIRCAYCHNPDTWKCIGGTEYTPKELHEKILKFKPYFFKSDGGVTFSGGDPLLQPEFLIEILKLCKNSGIHTAIDTAGYGKGQYEEILKYVDLILLDLKHVNKEGYLELTGKDGEETKKFLKVAQNMGIKLWIRHVVVPGITDSEEHMEKLANIISHIDNVEKIELLPYHIMGINKYKGLDIQYRLDRVEAMDKDKCKELEKKLRKRVEKLKS</sequence>
<dbReference type="RefSeq" id="WP_090043230.1">
    <property type="nucleotide sequence ID" value="NZ_FOKI01000067.1"/>
</dbReference>
<comment type="similarity">
    <text evidence="2 10">Belongs to the organic radical-activating enzymes family.</text>
</comment>
<reference evidence="12 13" key="1">
    <citation type="submission" date="2016-10" db="EMBL/GenBank/DDBJ databases">
        <authorList>
            <person name="de Groot N.N."/>
        </authorList>
    </citation>
    <scope>NUCLEOTIDE SEQUENCE [LARGE SCALE GENOMIC DNA]</scope>
    <source>
        <strain evidence="12 13">DSM 12271</strain>
    </source>
</reference>
<comment type="catalytic activity">
    <reaction evidence="10">
        <text>glycyl-[formate C-acetyltransferase] + reduced [flavodoxin] + S-adenosyl-L-methionine = glycin-2-yl radical-[formate C-acetyltransferase] + semiquinone [flavodoxin] + 5'-deoxyadenosine + L-methionine + H(+)</text>
        <dbReference type="Rhea" id="RHEA:19225"/>
        <dbReference type="Rhea" id="RHEA-COMP:10622"/>
        <dbReference type="Rhea" id="RHEA-COMP:12190"/>
        <dbReference type="Rhea" id="RHEA-COMP:12191"/>
        <dbReference type="Rhea" id="RHEA-COMP:14480"/>
        <dbReference type="ChEBI" id="CHEBI:15378"/>
        <dbReference type="ChEBI" id="CHEBI:17319"/>
        <dbReference type="ChEBI" id="CHEBI:29947"/>
        <dbReference type="ChEBI" id="CHEBI:32722"/>
        <dbReference type="ChEBI" id="CHEBI:57618"/>
        <dbReference type="ChEBI" id="CHEBI:57844"/>
        <dbReference type="ChEBI" id="CHEBI:59789"/>
        <dbReference type="ChEBI" id="CHEBI:140311"/>
        <dbReference type="EC" id="1.97.1.4"/>
    </reaction>
</comment>
<dbReference type="PROSITE" id="PS51918">
    <property type="entry name" value="RADICAL_SAM"/>
    <property type="match status" value="1"/>
</dbReference>
<dbReference type="GO" id="GO:0005737">
    <property type="term" value="C:cytoplasm"/>
    <property type="evidence" value="ECO:0007669"/>
    <property type="project" value="UniProtKB-SubCell"/>
</dbReference>
<dbReference type="GO" id="GO:0046872">
    <property type="term" value="F:metal ion binding"/>
    <property type="evidence" value="ECO:0007669"/>
    <property type="project" value="UniProtKB-UniRule"/>
</dbReference>
<dbReference type="PANTHER" id="PTHR30352">
    <property type="entry name" value="PYRUVATE FORMATE-LYASE-ACTIVATING ENZYME"/>
    <property type="match status" value="1"/>
</dbReference>
<comment type="function">
    <text evidence="1 10">Activation of pyruvate formate-lyase under anaerobic conditions by generation of an organic free radical, using S-adenosylmethionine and reduced flavodoxin as cosubstrates to produce 5'-deoxy-adenosine.</text>
</comment>
<feature type="domain" description="Radical SAM core" evidence="11">
    <location>
        <begin position="14"/>
        <end position="235"/>
    </location>
</feature>
<gene>
    <name evidence="12" type="ORF">SAMN04488528_10674</name>
</gene>
<keyword evidence="4 10" id="KW-0004">4Fe-4S</keyword>
<evidence type="ECO:0000256" key="7">
    <source>
        <dbReference type="ARBA" id="ARBA00023002"/>
    </source>
</evidence>
<evidence type="ECO:0000256" key="3">
    <source>
        <dbReference type="ARBA" id="ARBA00021356"/>
    </source>
</evidence>
<dbReference type="GO" id="GO:0043365">
    <property type="term" value="F:[formate-C-acetyltransferase]-activating enzyme activity"/>
    <property type="evidence" value="ECO:0007669"/>
    <property type="project" value="UniProtKB-UniRule"/>
</dbReference>
<dbReference type="InterPro" id="IPR013785">
    <property type="entry name" value="Aldolase_TIM"/>
</dbReference>
<dbReference type="EC" id="1.97.1.4" evidence="10"/>
<evidence type="ECO:0000256" key="2">
    <source>
        <dbReference type="ARBA" id="ARBA00009777"/>
    </source>
</evidence>
<keyword evidence="13" id="KW-1185">Reference proteome</keyword>
<protein>
    <recommendedName>
        <fullName evidence="3 10">Pyruvate formate-lyase-activating enzyme</fullName>
        <ecNumber evidence="10">1.97.1.4</ecNumber>
    </recommendedName>
</protein>
<dbReference type="SUPFAM" id="SSF102114">
    <property type="entry name" value="Radical SAM enzymes"/>
    <property type="match status" value="1"/>
</dbReference>
<dbReference type="EMBL" id="FOKI01000067">
    <property type="protein sequence ID" value="SFB45533.1"/>
    <property type="molecule type" value="Genomic_DNA"/>
</dbReference>
<proteinExistence type="inferred from homology"/>
<keyword evidence="8 10" id="KW-0408">Iron</keyword>
<evidence type="ECO:0000313" key="12">
    <source>
        <dbReference type="EMBL" id="SFB45533.1"/>
    </source>
</evidence>